<dbReference type="EMBL" id="PDNC01000027">
    <property type="protein sequence ID" value="PGH05780.1"/>
    <property type="molecule type" value="Genomic_DNA"/>
</dbReference>
<reference evidence="2 3" key="1">
    <citation type="submission" date="2017-10" db="EMBL/GenBank/DDBJ databases">
        <title>Comparative genomics in systemic dimorphic fungi from Ajellomycetaceae.</title>
        <authorList>
            <person name="Munoz J.F."/>
            <person name="Mcewen J.G."/>
            <person name="Clay O.K."/>
            <person name="Cuomo C.A."/>
        </authorList>
    </citation>
    <scope>NUCLEOTIDE SEQUENCE [LARGE SCALE GENOMIC DNA]</scope>
    <source>
        <strain evidence="2 3">UAMH130</strain>
    </source>
</reference>
<protein>
    <submittedName>
        <fullName evidence="2">Uncharacterized protein</fullName>
    </submittedName>
</protein>
<evidence type="ECO:0000256" key="1">
    <source>
        <dbReference type="SAM" id="MobiDB-lite"/>
    </source>
</evidence>
<dbReference type="Proteomes" id="UP000224080">
    <property type="component" value="Unassembled WGS sequence"/>
</dbReference>
<accession>A0A2B7XA76</accession>
<dbReference type="AlphaFoldDB" id="A0A2B7XA76"/>
<organism evidence="2 3">
    <name type="scientific">Blastomyces parvus</name>
    <dbReference type="NCBI Taxonomy" id="2060905"/>
    <lineage>
        <taxon>Eukaryota</taxon>
        <taxon>Fungi</taxon>
        <taxon>Dikarya</taxon>
        <taxon>Ascomycota</taxon>
        <taxon>Pezizomycotina</taxon>
        <taxon>Eurotiomycetes</taxon>
        <taxon>Eurotiomycetidae</taxon>
        <taxon>Onygenales</taxon>
        <taxon>Ajellomycetaceae</taxon>
        <taxon>Blastomyces</taxon>
    </lineage>
</organism>
<evidence type="ECO:0000313" key="2">
    <source>
        <dbReference type="EMBL" id="PGH05780.1"/>
    </source>
</evidence>
<gene>
    <name evidence="2" type="ORF">GX51_02751</name>
</gene>
<evidence type="ECO:0000313" key="3">
    <source>
        <dbReference type="Proteomes" id="UP000224080"/>
    </source>
</evidence>
<proteinExistence type="predicted"/>
<feature type="region of interest" description="Disordered" evidence="1">
    <location>
        <begin position="130"/>
        <end position="152"/>
    </location>
</feature>
<sequence length="241" mass="27641">MCQYTSHEQYTTCTHTIPCHLKYDLVYCHTPNGMPLPIHAVTKLLTEPGFRPSRCCDMDKWRRTVLRLRGRCPACEEEAKLRAGPEVESTGRKEGYSDMPNMTRRFECGHSKKWVRAASLQKCFVYKGHSDDGDDDGGEEKQEGKEKERKKKRKTFDIGADVEIDMGDLRIAEFWETEYVFSEEEAGKIQFKLYTDAGFCGECFNGGFKKGEEKREKGKGKKQSRGLLGRCKGWMKNTFSG</sequence>
<dbReference type="OrthoDB" id="4187484at2759"/>
<keyword evidence="3" id="KW-1185">Reference proteome</keyword>
<name>A0A2B7XA76_9EURO</name>
<comment type="caution">
    <text evidence="2">The sequence shown here is derived from an EMBL/GenBank/DDBJ whole genome shotgun (WGS) entry which is preliminary data.</text>
</comment>